<evidence type="ECO:0000313" key="2">
    <source>
        <dbReference type="Proteomes" id="UP000053989"/>
    </source>
</evidence>
<dbReference type="HOGENOM" id="CLU_1897454_0_0_1"/>
<dbReference type="Proteomes" id="UP000053989">
    <property type="component" value="Unassembled WGS sequence"/>
</dbReference>
<dbReference type="AlphaFoldDB" id="A0A0C2ZBP9"/>
<protein>
    <submittedName>
        <fullName evidence="1">Uncharacterized protein</fullName>
    </submittedName>
</protein>
<reference evidence="1 2" key="1">
    <citation type="submission" date="2014-04" db="EMBL/GenBank/DDBJ databases">
        <authorList>
            <consortium name="DOE Joint Genome Institute"/>
            <person name="Kuo A."/>
            <person name="Kohler A."/>
            <person name="Nagy L.G."/>
            <person name="Floudas D."/>
            <person name="Copeland A."/>
            <person name="Barry K.W."/>
            <person name="Cichocki N."/>
            <person name="Veneault-Fourrey C."/>
            <person name="LaButti K."/>
            <person name="Lindquist E.A."/>
            <person name="Lipzen A."/>
            <person name="Lundell T."/>
            <person name="Morin E."/>
            <person name="Murat C."/>
            <person name="Sun H."/>
            <person name="Tunlid A."/>
            <person name="Henrissat B."/>
            <person name="Grigoriev I.V."/>
            <person name="Hibbett D.S."/>
            <person name="Martin F."/>
            <person name="Nordberg H.P."/>
            <person name="Cantor M.N."/>
            <person name="Hua S.X."/>
        </authorList>
    </citation>
    <scope>NUCLEOTIDE SEQUENCE [LARGE SCALE GENOMIC DNA]</scope>
    <source>
        <strain evidence="1 2">Foug A</strain>
    </source>
</reference>
<name>A0A0C2ZBP9_9AGAM</name>
<keyword evidence="2" id="KW-1185">Reference proteome</keyword>
<dbReference type="EMBL" id="KN822428">
    <property type="protein sequence ID" value="KIM50457.1"/>
    <property type="molecule type" value="Genomic_DNA"/>
</dbReference>
<proteinExistence type="predicted"/>
<organism evidence="1 2">
    <name type="scientific">Scleroderma citrinum Foug A</name>
    <dbReference type="NCBI Taxonomy" id="1036808"/>
    <lineage>
        <taxon>Eukaryota</taxon>
        <taxon>Fungi</taxon>
        <taxon>Dikarya</taxon>
        <taxon>Basidiomycota</taxon>
        <taxon>Agaricomycotina</taxon>
        <taxon>Agaricomycetes</taxon>
        <taxon>Agaricomycetidae</taxon>
        <taxon>Boletales</taxon>
        <taxon>Sclerodermatineae</taxon>
        <taxon>Sclerodermataceae</taxon>
        <taxon>Scleroderma</taxon>
    </lineage>
</organism>
<dbReference type="InParanoid" id="A0A0C2ZBP9"/>
<gene>
    <name evidence="1" type="ORF">SCLCIDRAFT_850329</name>
</gene>
<sequence>MSQPSSKSNSILEVQWNAVIERAGIAARPMPEDDADEDNILTYLRNWAAAAVSIAARRFVLKHYPSRSHLFEAMDDSPALTPQEKNQMVAAQGIQAETDEMQVGASRGKWESSAKRAVKRKAKPVVKVGHVPFC</sequence>
<accession>A0A0C2ZBP9</accession>
<reference evidence="2" key="2">
    <citation type="submission" date="2015-01" db="EMBL/GenBank/DDBJ databases">
        <title>Evolutionary Origins and Diversification of the Mycorrhizal Mutualists.</title>
        <authorList>
            <consortium name="DOE Joint Genome Institute"/>
            <consortium name="Mycorrhizal Genomics Consortium"/>
            <person name="Kohler A."/>
            <person name="Kuo A."/>
            <person name="Nagy L.G."/>
            <person name="Floudas D."/>
            <person name="Copeland A."/>
            <person name="Barry K.W."/>
            <person name="Cichocki N."/>
            <person name="Veneault-Fourrey C."/>
            <person name="LaButti K."/>
            <person name="Lindquist E.A."/>
            <person name="Lipzen A."/>
            <person name="Lundell T."/>
            <person name="Morin E."/>
            <person name="Murat C."/>
            <person name="Riley R."/>
            <person name="Ohm R."/>
            <person name="Sun H."/>
            <person name="Tunlid A."/>
            <person name="Henrissat B."/>
            <person name="Grigoriev I.V."/>
            <person name="Hibbett D.S."/>
            <person name="Martin F."/>
        </authorList>
    </citation>
    <scope>NUCLEOTIDE SEQUENCE [LARGE SCALE GENOMIC DNA]</scope>
    <source>
        <strain evidence="2">Foug A</strain>
    </source>
</reference>
<evidence type="ECO:0000313" key="1">
    <source>
        <dbReference type="EMBL" id="KIM50457.1"/>
    </source>
</evidence>